<gene>
    <name evidence="8" type="ORF">DCW38_01710</name>
</gene>
<dbReference type="GO" id="GO:0008483">
    <property type="term" value="F:transaminase activity"/>
    <property type="evidence" value="ECO:0007669"/>
    <property type="project" value="UniProtKB-KW"/>
</dbReference>
<dbReference type="InterPro" id="IPR004839">
    <property type="entry name" value="Aminotransferase_I/II_large"/>
</dbReference>
<dbReference type="SUPFAM" id="SSF53383">
    <property type="entry name" value="PLP-dependent transferases"/>
    <property type="match status" value="1"/>
</dbReference>
<evidence type="ECO:0000313" key="9">
    <source>
        <dbReference type="Proteomes" id="UP000264062"/>
    </source>
</evidence>
<organism evidence="8 9">
    <name type="scientific">candidate division WOR-3 bacterium</name>
    <dbReference type="NCBI Taxonomy" id="2052148"/>
    <lineage>
        <taxon>Bacteria</taxon>
        <taxon>Bacteria division WOR-3</taxon>
    </lineage>
</organism>
<keyword evidence="4 8" id="KW-0032">Aminotransferase</keyword>
<dbReference type="EMBL" id="DMZY01000054">
    <property type="protein sequence ID" value="HAV91883.1"/>
    <property type="molecule type" value="Genomic_DNA"/>
</dbReference>
<dbReference type="AlphaFoldDB" id="A0A350H8L7"/>
<evidence type="ECO:0000256" key="3">
    <source>
        <dbReference type="ARBA" id="ARBA00011738"/>
    </source>
</evidence>
<dbReference type="Gene3D" id="3.40.640.10">
    <property type="entry name" value="Type I PLP-dependent aspartate aminotransferase-like (Major domain)"/>
    <property type="match status" value="1"/>
</dbReference>
<name>A0A350H8L7_UNCW3</name>
<dbReference type="InterPro" id="IPR015422">
    <property type="entry name" value="PyrdxlP-dep_Trfase_small"/>
</dbReference>
<keyword evidence="5 8" id="KW-0808">Transferase</keyword>
<dbReference type="InterPro" id="IPR015421">
    <property type="entry name" value="PyrdxlP-dep_Trfase_major"/>
</dbReference>
<dbReference type="Pfam" id="PF00155">
    <property type="entry name" value="Aminotran_1_2"/>
    <property type="match status" value="1"/>
</dbReference>
<evidence type="ECO:0000256" key="1">
    <source>
        <dbReference type="ARBA" id="ARBA00001933"/>
    </source>
</evidence>
<dbReference type="InterPro" id="IPR015424">
    <property type="entry name" value="PyrdxlP-dep_Trfase"/>
</dbReference>
<evidence type="ECO:0000313" key="8">
    <source>
        <dbReference type="EMBL" id="HAV91883.1"/>
    </source>
</evidence>
<keyword evidence="6" id="KW-0663">Pyridoxal phosphate</keyword>
<comment type="caution">
    <text evidence="8">The sequence shown here is derived from an EMBL/GenBank/DDBJ whole genome shotgun (WGS) entry which is preliminary data.</text>
</comment>
<evidence type="ECO:0000259" key="7">
    <source>
        <dbReference type="Pfam" id="PF00155"/>
    </source>
</evidence>
<dbReference type="InterPro" id="IPR050859">
    <property type="entry name" value="Class-I_PLP-dep_aminotransf"/>
</dbReference>
<dbReference type="Proteomes" id="UP000264062">
    <property type="component" value="Unassembled WGS sequence"/>
</dbReference>
<reference evidence="8 9" key="1">
    <citation type="journal article" date="2018" name="Nat. Biotechnol.">
        <title>A standardized bacterial taxonomy based on genome phylogeny substantially revises the tree of life.</title>
        <authorList>
            <person name="Parks D.H."/>
            <person name="Chuvochina M."/>
            <person name="Waite D.W."/>
            <person name="Rinke C."/>
            <person name="Skarshewski A."/>
            <person name="Chaumeil P.A."/>
            <person name="Hugenholtz P."/>
        </authorList>
    </citation>
    <scope>NUCLEOTIDE SEQUENCE [LARGE SCALE GENOMIC DNA]</scope>
    <source>
        <strain evidence="8">UBA9956</strain>
    </source>
</reference>
<dbReference type="PANTHER" id="PTHR42790:SF19">
    <property type="entry name" value="KYNURENINE_ALPHA-AMINOADIPATE AMINOTRANSFERASE, MITOCHONDRIAL"/>
    <property type="match status" value="1"/>
</dbReference>
<evidence type="ECO:0000256" key="4">
    <source>
        <dbReference type="ARBA" id="ARBA00022576"/>
    </source>
</evidence>
<dbReference type="GO" id="GO:0030170">
    <property type="term" value="F:pyridoxal phosphate binding"/>
    <property type="evidence" value="ECO:0007669"/>
    <property type="project" value="InterPro"/>
</dbReference>
<comment type="subunit">
    <text evidence="3">Homodimer.</text>
</comment>
<dbReference type="PANTHER" id="PTHR42790">
    <property type="entry name" value="AMINOTRANSFERASE"/>
    <property type="match status" value="1"/>
</dbReference>
<evidence type="ECO:0000256" key="6">
    <source>
        <dbReference type="ARBA" id="ARBA00022898"/>
    </source>
</evidence>
<evidence type="ECO:0000256" key="2">
    <source>
        <dbReference type="ARBA" id="ARBA00007441"/>
    </source>
</evidence>
<sequence>MIQYDLSFSKNIKSMKRSVIRELLKMTQSPEIISFAGGLPSPQSFPIEPLKQITMEVLDNNGTKALQYGSTEGLPLLADELIKLMALDNVKIAKENLVITIASQQGLDLVGKIFLNPGDIAIVESPTYVGALSAFNSYRAKLIDVELDNDGMRIDALKKTLADLKKKKKKPKFIYVIPDFHNPAGVTLSYERRKQLIEIAKKEKIMIIEDSPYRMVRFRGNTIPSLYSMDKDGLVISLFTFSKIFVPGFRLGWAIGPKEIIDKMVIAKQATDLCTPEFTQYITASFLKKDMLLKTVNHTVSIYKEKNELMLEMLEKYMPKNKGVVWTKPDGGLFLWVTLPKQYDCDKIFQKAIEKKVAYVVGSAFYVGGKKKNSFRMNFSYPSKEQIVEGVQRLAKVIDEVIK</sequence>
<comment type="similarity">
    <text evidence="2">Belongs to the class-I pyridoxal-phosphate-dependent aminotransferase family.</text>
</comment>
<evidence type="ECO:0000256" key="5">
    <source>
        <dbReference type="ARBA" id="ARBA00022679"/>
    </source>
</evidence>
<dbReference type="FunFam" id="3.40.640.10:FF:000053">
    <property type="entry name" value="Aminotransferase, class I"/>
    <property type="match status" value="1"/>
</dbReference>
<protein>
    <submittedName>
        <fullName evidence="8">Aminotransferase</fullName>
    </submittedName>
</protein>
<dbReference type="GO" id="GO:1901605">
    <property type="term" value="P:alpha-amino acid metabolic process"/>
    <property type="evidence" value="ECO:0007669"/>
    <property type="project" value="TreeGrafter"/>
</dbReference>
<comment type="cofactor">
    <cofactor evidence="1">
        <name>pyridoxal 5'-phosphate</name>
        <dbReference type="ChEBI" id="CHEBI:597326"/>
    </cofactor>
</comment>
<dbReference type="Gene3D" id="3.90.1150.10">
    <property type="entry name" value="Aspartate Aminotransferase, domain 1"/>
    <property type="match status" value="1"/>
</dbReference>
<accession>A0A350H8L7</accession>
<dbReference type="CDD" id="cd00609">
    <property type="entry name" value="AAT_like"/>
    <property type="match status" value="1"/>
</dbReference>
<feature type="domain" description="Aminotransferase class I/classII large" evidence="7">
    <location>
        <begin position="54"/>
        <end position="394"/>
    </location>
</feature>
<proteinExistence type="inferred from homology"/>